<evidence type="ECO:0000256" key="1">
    <source>
        <dbReference type="SAM" id="MobiDB-lite"/>
    </source>
</evidence>
<comment type="caution">
    <text evidence="2">The sequence shown here is derived from an EMBL/GenBank/DDBJ whole genome shotgun (WGS) entry which is preliminary data.</text>
</comment>
<evidence type="ECO:0000313" key="2">
    <source>
        <dbReference type="EMBL" id="KAK4502836.1"/>
    </source>
</evidence>
<name>A0ABR0ENW7_ZASCE</name>
<feature type="region of interest" description="Disordered" evidence="1">
    <location>
        <begin position="191"/>
        <end position="218"/>
    </location>
</feature>
<organism evidence="2 3">
    <name type="scientific">Zasmidium cellare</name>
    <name type="common">Wine cellar mold</name>
    <name type="synonym">Racodium cellare</name>
    <dbReference type="NCBI Taxonomy" id="395010"/>
    <lineage>
        <taxon>Eukaryota</taxon>
        <taxon>Fungi</taxon>
        <taxon>Dikarya</taxon>
        <taxon>Ascomycota</taxon>
        <taxon>Pezizomycotina</taxon>
        <taxon>Dothideomycetes</taxon>
        <taxon>Dothideomycetidae</taxon>
        <taxon>Mycosphaerellales</taxon>
        <taxon>Mycosphaerellaceae</taxon>
        <taxon>Zasmidium</taxon>
    </lineage>
</organism>
<dbReference type="EMBL" id="JAXOVC010000004">
    <property type="protein sequence ID" value="KAK4502836.1"/>
    <property type="molecule type" value="Genomic_DNA"/>
</dbReference>
<feature type="region of interest" description="Disordered" evidence="1">
    <location>
        <begin position="286"/>
        <end position="316"/>
    </location>
</feature>
<keyword evidence="3" id="KW-1185">Reference proteome</keyword>
<dbReference type="Proteomes" id="UP001305779">
    <property type="component" value="Unassembled WGS sequence"/>
</dbReference>
<reference evidence="2 3" key="1">
    <citation type="journal article" date="2023" name="G3 (Bethesda)">
        <title>A chromosome-level genome assembly of Zasmidium syzygii isolated from banana leaves.</title>
        <authorList>
            <person name="van Westerhoven A.C."/>
            <person name="Mehrabi R."/>
            <person name="Talebi R."/>
            <person name="Steentjes M.B.F."/>
            <person name="Corcolon B."/>
            <person name="Chong P.A."/>
            <person name="Kema G.H.J."/>
            <person name="Seidl M.F."/>
        </authorList>
    </citation>
    <scope>NUCLEOTIDE SEQUENCE [LARGE SCALE GENOMIC DNA]</scope>
    <source>
        <strain evidence="2 3">P124</strain>
    </source>
</reference>
<evidence type="ECO:0000313" key="3">
    <source>
        <dbReference type="Proteomes" id="UP001305779"/>
    </source>
</evidence>
<accession>A0ABR0ENW7</accession>
<dbReference type="PANTHER" id="PTHR10622">
    <property type="entry name" value="HET DOMAIN-CONTAINING PROTEIN"/>
    <property type="match status" value="1"/>
</dbReference>
<protein>
    <submittedName>
        <fullName evidence="2">Uncharacterized protein</fullName>
    </submittedName>
</protein>
<dbReference type="PANTHER" id="PTHR10622:SF10">
    <property type="entry name" value="HET DOMAIN-CONTAINING PROTEIN"/>
    <property type="match status" value="1"/>
</dbReference>
<proteinExistence type="predicted"/>
<gene>
    <name evidence="2" type="ORF">PRZ48_006262</name>
</gene>
<feature type="compositionally biased region" description="Low complexity" evidence="1">
    <location>
        <begin position="297"/>
        <end position="308"/>
    </location>
</feature>
<sequence>MPLLYGERWKAFQRLQLLIMEQHEDESIFTWSEQSTDAADSAFHGLLAKRPSQFAHCGNVVAMRTDQDLKANARNVELCGGLLRAAREEDDSQEVFLHQIRCAYTSNPASYLDVYVSDNVIGDDAIRPCFITLSLKSNGDLFSRVRARQLPWTLATHQESLVLACQPKQFFRARTSFSVEAIIDRVFSGSTPDVERESGRESNAPFHARPTIDRSGPINHSYIPTGDIQNARDPEFRSPLDLQQPSGSYYPPSLYAYNYPPSPYAPFTNGDGAYGYGAYGSGTYGLPPTTPPRRPNARSAALNPRNASTTHSGQSRKLDYFFNQTLGPVPGCLATASSSSVQAVG</sequence>